<sequence>MSNLDFYDLCLRFIFATLSLVIIMTLFKSYQHFKAMKELELQKASIETNEKALEQMERINSLVELADNNPIMKSILEGILGNGQNSNRLDK</sequence>
<evidence type="ECO:0000256" key="2">
    <source>
        <dbReference type="SAM" id="Phobius"/>
    </source>
</evidence>
<evidence type="ECO:0000313" key="4">
    <source>
        <dbReference type="Proteomes" id="UP000515856"/>
    </source>
</evidence>
<dbReference type="KEGG" id="ehn:H9Q80_16225"/>
<dbReference type="AlphaFoldDB" id="A0A7G9GLU2"/>
<accession>A0A7G9GLU2</accession>
<organism evidence="3 4">
    <name type="scientific">[Eubacterium] hominis</name>
    <dbReference type="NCBI Taxonomy" id="2764325"/>
    <lineage>
        <taxon>Bacteria</taxon>
        <taxon>Bacillati</taxon>
        <taxon>Bacillota</taxon>
        <taxon>Erysipelotrichia</taxon>
        <taxon>Erysipelotrichales</taxon>
        <taxon>Erysipelotrichaceae</taxon>
        <taxon>Amedibacillus</taxon>
    </lineage>
</organism>
<dbReference type="Proteomes" id="UP000515856">
    <property type="component" value="Chromosome"/>
</dbReference>
<protein>
    <submittedName>
        <fullName evidence="3">Uncharacterized protein</fullName>
    </submittedName>
</protein>
<keyword evidence="4" id="KW-1185">Reference proteome</keyword>
<dbReference type="RefSeq" id="WP_117452075.1">
    <property type="nucleotide sequence ID" value="NZ_CP060636.1"/>
</dbReference>
<keyword evidence="2" id="KW-1133">Transmembrane helix</keyword>
<keyword evidence="1" id="KW-0175">Coiled coil</keyword>
<evidence type="ECO:0000313" key="3">
    <source>
        <dbReference type="EMBL" id="QNM11774.1"/>
    </source>
</evidence>
<gene>
    <name evidence="3" type="ORF">H9Q80_16225</name>
</gene>
<name>A0A7G9GLU2_9FIRM</name>
<reference evidence="3 4" key="1">
    <citation type="submission" date="2020-08" db="EMBL/GenBank/DDBJ databases">
        <authorList>
            <person name="Liu C."/>
            <person name="Sun Q."/>
        </authorList>
    </citation>
    <scope>NUCLEOTIDE SEQUENCE [LARGE SCALE GENOMIC DNA]</scope>
    <source>
        <strain evidence="3 4">NSJ-61</strain>
    </source>
</reference>
<keyword evidence="2" id="KW-0472">Membrane</keyword>
<feature type="transmembrane region" description="Helical" evidence="2">
    <location>
        <begin position="6"/>
        <end position="27"/>
    </location>
</feature>
<dbReference type="EMBL" id="CP060636">
    <property type="protein sequence ID" value="QNM11774.1"/>
    <property type="molecule type" value="Genomic_DNA"/>
</dbReference>
<keyword evidence="2" id="KW-0812">Transmembrane</keyword>
<evidence type="ECO:0000256" key="1">
    <source>
        <dbReference type="SAM" id="Coils"/>
    </source>
</evidence>
<proteinExistence type="predicted"/>
<feature type="coiled-coil region" evidence="1">
    <location>
        <begin position="36"/>
        <end position="69"/>
    </location>
</feature>